<feature type="compositionally biased region" description="Basic and acidic residues" evidence="1">
    <location>
        <begin position="294"/>
        <end position="306"/>
    </location>
</feature>
<feature type="compositionally biased region" description="Gly residues" evidence="1">
    <location>
        <begin position="119"/>
        <end position="133"/>
    </location>
</feature>
<protein>
    <submittedName>
        <fullName evidence="2">D-alanyl-D-alanine carboxypeptidase</fullName>
        <ecNumber evidence="2">3.4.16.4</ecNumber>
    </submittedName>
</protein>
<feature type="non-terminal residue" evidence="2">
    <location>
        <position position="1"/>
    </location>
</feature>
<feature type="compositionally biased region" description="Basic residues" evidence="1">
    <location>
        <begin position="252"/>
        <end position="263"/>
    </location>
</feature>
<feature type="compositionally biased region" description="Basic residues" evidence="1">
    <location>
        <begin position="173"/>
        <end position="182"/>
    </location>
</feature>
<feature type="compositionally biased region" description="Basic and acidic residues" evidence="1">
    <location>
        <begin position="230"/>
        <end position="244"/>
    </location>
</feature>
<dbReference type="EMBL" id="CADCUB010000154">
    <property type="protein sequence ID" value="CAA9354204.1"/>
    <property type="molecule type" value="Genomic_DNA"/>
</dbReference>
<feature type="non-terminal residue" evidence="2">
    <location>
        <position position="382"/>
    </location>
</feature>
<keyword evidence="2" id="KW-0645">Protease</keyword>
<gene>
    <name evidence="2" type="ORF">AVDCRST_MAG07-3243</name>
</gene>
<feature type="compositionally biased region" description="Low complexity" evidence="1">
    <location>
        <begin position="157"/>
        <end position="172"/>
    </location>
</feature>
<feature type="compositionally biased region" description="Basic and acidic residues" evidence="1">
    <location>
        <begin position="29"/>
        <end position="46"/>
    </location>
</feature>
<proteinExistence type="predicted"/>
<evidence type="ECO:0000256" key="1">
    <source>
        <dbReference type="SAM" id="MobiDB-lite"/>
    </source>
</evidence>
<dbReference type="GO" id="GO:0009002">
    <property type="term" value="F:serine-type D-Ala-D-Ala carboxypeptidase activity"/>
    <property type="evidence" value="ECO:0007669"/>
    <property type="project" value="UniProtKB-EC"/>
</dbReference>
<keyword evidence="2" id="KW-0378">Hydrolase</keyword>
<name>A0A6J4MG00_9ACTN</name>
<dbReference type="EC" id="3.4.16.4" evidence="2"/>
<feature type="compositionally biased region" description="Low complexity" evidence="1">
    <location>
        <begin position="264"/>
        <end position="276"/>
    </location>
</feature>
<reference evidence="2" key="1">
    <citation type="submission" date="2020-02" db="EMBL/GenBank/DDBJ databases">
        <authorList>
            <person name="Meier V. D."/>
        </authorList>
    </citation>
    <scope>NUCLEOTIDE SEQUENCE</scope>
    <source>
        <strain evidence="2">AVDCRST_MAG07</strain>
    </source>
</reference>
<organism evidence="2">
    <name type="scientific">uncultured Frankineae bacterium</name>
    <dbReference type="NCBI Taxonomy" id="437475"/>
    <lineage>
        <taxon>Bacteria</taxon>
        <taxon>Bacillati</taxon>
        <taxon>Actinomycetota</taxon>
        <taxon>Actinomycetes</taxon>
        <taxon>Frankiales</taxon>
        <taxon>environmental samples</taxon>
    </lineage>
</organism>
<evidence type="ECO:0000313" key="2">
    <source>
        <dbReference type="EMBL" id="CAA9354204.1"/>
    </source>
</evidence>
<dbReference type="AlphaFoldDB" id="A0A6J4MG00"/>
<keyword evidence="2" id="KW-0121">Carboxypeptidase</keyword>
<feature type="compositionally biased region" description="Low complexity" evidence="1">
    <location>
        <begin position="84"/>
        <end position="94"/>
    </location>
</feature>
<feature type="compositionally biased region" description="Basic and acidic residues" evidence="1">
    <location>
        <begin position="141"/>
        <end position="155"/>
    </location>
</feature>
<accession>A0A6J4MG00</accession>
<feature type="compositionally biased region" description="Low complexity" evidence="1">
    <location>
        <begin position="313"/>
        <end position="330"/>
    </location>
</feature>
<feature type="compositionally biased region" description="Low complexity" evidence="1">
    <location>
        <begin position="201"/>
        <end position="212"/>
    </location>
</feature>
<feature type="compositionally biased region" description="Basic residues" evidence="1">
    <location>
        <begin position="47"/>
        <end position="78"/>
    </location>
</feature>
<sequence length="382" mass="39241">FRRRGRPQAGDAGGCAGGRPAVGRRRTDHARSVGERLPGDAGDHGPRGRLRRTAPRRARGARRAGVLRRHARRLRRGAARADRAPAVVTGGVRRPGVRHGHRGPAGGSPAGRRAVEAAGAGGRLAGPGGGPARPGGTTLRPGRELPVEPGGEHRRAAGLGAPARTGRAAPGAARRRRRVRVPRPHDASRAVRSGRRRRRGLAVQAARRAGAAPGIRHDESGERGGGARFCGDHQRGRLPVDHAARCGGPVHVPRRRPGRRGARRAGASPGCGADGSRPGRGGGRAAGARVLRLPARERRAGRRRPDVAGGPGAAAVGRPPARPAPALLPRCGSRRGGGAGLPRAVAGSPRDLAVAGAWRPGRPDAPCPAATAAAGRPDRKDL</sequence>
<feature type="region of interest" description="Disordered" evidence="1">
    <location>
        <begin position="1"/>
        <end position="382"/>
    </location>
</feature>